<dbReference type="AlphaFoldDB" id="A0A7R9PUW6"/>
<keyword evidence="1" id="KW-0812">Transmembrane</keyword>
<evidence type="ECO:0000313" key="2">
    <source>
        <dbReference type="EMBL" id="CAD7621767.1"/>
    </source>
</evidence>
<dbReference type="EMBL" id="CAJPIZ010000746">
    <property type="protein sequence ID" value="CAG2102197.1"/>
    <property type="molecule type" value="Genomic_DNA"/>
</dbReference>
<sequence length="413" mass="47163">MSRNQSLEVIMDSMGAMPRHSSYNGFTYLAVSLLFQMPLMEIIFVMGLLILVLGILLHFVELKADFFRLRRQFLREEKLRIEMEREEELRNRTLALQTANGYSTGDETDMAGNGLFNQNYATNGSQKATFRFNHRRHTLLIDCRTDIFSITDHTEDIRHIHIDIDLDLIIAKSLTLQCIDQIEPQNETTLSTNSSIDTITSSTPQAIIDLISPPNTRTPLFPQPLASSLAFSPPDRQRAPLSLTQLGVPIKTNRFGLDPLHYPFKPTNANFHAIRPQNHQSFNRRIGEIIESTTRRLVMNETQDVVNKDRNAANGKPTNGSTNKTHLNIDSKLQTHRNGSELEMKDVDNFSPMPVYKSESIIDKTDGEVVSMTTPKGTYLHSEDFAKMLNNMYYQKPVKTFAPMMHRFDPKNF</sequence>
<feature type="transmembrane region" description="Helical" evidence="1">
    <location>
        <begin position="43"/>
        <end position="62"/>
    </location>
</feature>
<keyword evidence="3" id="KW-1185">Reference proteome</keyword>
<organism evidence="2">
    <name type="scientific">Medioppia subpectinata</name>
    <dbReference type="NCBI Taxonomy" id="1979941"/>
    <lineage>
        <taxon>Eukaryota</taxon>
        <taxon>Metazoa</taxon>
        <taxon>Ecdysozoa</taxon>
        <taxon>Arthropoda</taxon>
        <taxon>Chelicerata</taxon>
        <taxon>Arachnida</taxon>
        <taxon>Acari</taxon>
        <taxon>Acariformes</taxon>
        <taxon>Sarcoptiformes</taxon>
        <taxon>Oribatida</taxon>
        <taxon>Brachypylina</taxon>
        <taxon>Oppioidea</taxon>
        <taxon>Oppiidae</taxon>
        <taxon>Medioppia</taxon>
    </lineage>
</organism>
<dbReference type="Proteomes" id="UP000759131">
    <property type="component" value="Unassembled WGS sequence"/>
</dbReference>
<gene>
    <name evidence="2" type="ORF">OSB1V03_LOCUS2237</name>
</gene>
<evidence type="ECO:0000256" key="1">
    <source>
        <dbReference type="SAM" id="Phobius"/>
    </source>
</evidence>
<dbReference type="EMBL" id="OC855321">
    <property type="protein sequence ID" value="CAD7621767.1"/>
    <property type="molecule type" value="Genomic_DNA"/>
</dbReference>
<keyword evidence="1" id="KW-1133">Transmembrane helix</keyword>
<protein>
    <submittedName>
        <fullName evidence="2">Uncharacterized protein</fullName>
    </submittedName>
</protein>
<reference evidence="2" key="1">
    <citation type="submission" date="2020-11" db="EMBL/GenBank/DDBJ databases">
        <authorList>
            <person name="Tran Van P."/>
        </authorList>
    </citation>
    <scope>NUCLEOTIDE SEQUENCE</scope>
</reference>
<name>A0A7R9PUW6_9ACAR</name>
<accession>A0A7R9PUW6</accession>
<evidence type="ECO:0000313" key="3">
    <source>
        <dbReference type="Proteomes" id="UP000759131"/>
    </source>
</evidence>
<keyword evidence="1" id="KW-0472">Membrane</keyword>
<proteinExistence type="predicted"/>
<dbReference type="OrthoDB" id="6514396at2759"/>